<sequence>MNQLVLSLINRYQKTTCLWGYKINNKAGAGAVTVWVAGSWPNHR</sequence>
<organism evidence="1 2">
    <name type="scientific">Mucilaginibacter angelicae</name>
    <dbReference type="NCBI Taxonomy" id="869718"/>
    <lineage>
        <taxon>Bacteria</taxon>
        <taxon>Pseudomonadati</taxon>
        <taxon>Bacteroidota</taxon>
        <taxon>Sphingobacteriia</taxon>
        <taxon>Sphingobacteriales</taxon>
        <taxon>Sphingobacteriaceae</taxon>
        <taxon>Mucilaginibacter</taxon>
    </lineage>
</organism>
<evidence type="ECO:0000313" key="2">
    <source>
        <dbReference type="Proteomes" id="UP001589828"/>
    </source>
</evidence>
<accession>A0ABV6KZN6</accession>
<gene>
    <name evidence="1" type="ORF">ACFFGT_01975</name>
</gene>
<comment type="caution">
    <text evidence="1">The sequence shown here is derived from an EMBL/GenBank/DDBJ whole genome shotgun (WGS) entry which is preliminary data.</text>
</comment>
<name>A0ABV6KZN6_9SPHI</name>
<protein>
    <submittedName>
        <fullName evidence="1">Uncharacterized protein</fullName>
    </submittedName>
</protein>
<reference evidence="1 2" key="1">
    <citation type="submission" date="2024-09" db="EMBL/GenBank/DDBJ databases">
        <authorList>
            <person name="Sun Q."/>
            <person name="Mori K."/>
        </authorList>
    </citation>
    <scope>NUCLEOTIDE SEQUENCE [LARGE SCALE GENOMIC DNA]</scope>
    <source>
        <strain evidence="1 2">NCAIM B.02415</strain>
    </source>
</reference>
<proteinExistence type="predicted"/>
<dbReference type="EMBL" id="JBHLTS010000004">
    <property type="protein sequence ID" value="MFC0512940.1"/>
    <property type="molecule type" value="Genomic_DNA"/>
</dbReference>
<evidence type="ECO:0000313" key="1">
    <source>
        <dbReference type="EMBL" id="MFC0512940.1"/>
    </source>
</evidence>
<dbReference type="Proteomes" id="UP001589828">
    <property type="component" value="Unassembled WGS sequence"/>
</dbReference>
<keyword evidence="2" id="KW-1185">Reference proteome</keyword>